<comment type="caution">
    <text evidence="1">The sequence shown here is derived from an EMBL/GenBank/DDBJ whole genome shotgun (WGS) entry which is preliminary data.</text>
</comment>
<organism evidence="1 2">
    <name type="scientific">Chromobacterium violaceum</name>
    <dbReference type="NCBI Taxonomy" id="536"/>
    <lineage>
        <taxon>Bacteria</taxon>
        <taxon>Pseudomonadati</taxon>
        <taxon>Pseudomonadota</taxon>
        <taxon>Betaproteobacteria</taxon>
        <taxon>Neisseriales</taxon>
        <taxon>Chromobacteriaceae</taxon>
        <taxon>Chromobacterium</taxon>
    </lineage>
</organism>
<reference evidence="1 2" key="1">
    <citation type="submission" date="2017-05" db="EMBL/GenBank/DDBJ databases">
        <title>Chromobacterium violaceum GHPS1 isolated from Hydrocarbon polluted soil in French Guiana display an awesome secondary metabolite arsenal and a battery of drug and heavy-metal-resistance and detoxification of xenobiotics proteins.</title>
        <authorList>
            <person name="Belbahri L."/>
        </authorList>
    </citation>
    <scope>NUCLEOTIDE SEQUENCE [LARGE SCALE GENOMIC DNA]</scope>
    <source>
        <strain evidence="1 2">GHPS1</strain>
    </source>
</reference>
<accession>A0A202BAE6</accession>
<sequence>MGTVAWYLYRRLQGQVDRNGEQHSKALAELHKDLSEHRLHVAENYVTNTVLTRALDSLNDTIKAVFQKLDRIDEKLDRKADK</sequence>
<protein>
    <submittedName>
        <fullName evidence="1">Uncharacterized protein</fullName>
    </submittedName>
</protein>
<gene>
    <name evidence="1" type="ORF">CBW21_08250</name>
</gene>
<name>A0A202BAE6_CHRVL</name>
<dbReference type="Proteomes" id="UP000196342">
    <property type="component" value="Unassembled WGS sequence"/>
</dbReference>
<dbReference type="EMBL" id="NHOO01000006">
    <property type="protein sequence ID" value="OVE48547.1"/>
    <property type="molecule type" value="Genomic_DNA"/>
</dbReference>
<keyword evidence="2" id="KW-1185">Reference proteome</keyword>
<evidence type="ECO:0000313" key="1">
    <source>
        <dbReference type="EMBL" id="OVE48547.1"/>
    </source>
</evidence>
<proteinExistence type="predicted"/>
<dbReference type="AlphaFoldDB" id="A0A202BAE6"/>
<evidence type="ECO:0000313" key="2">
    <source>
        <dbReference type="Proteomes" id="UP000196342"/>
    </source>
</evidence>